<dbReference type="Pfam" id="PF04198">
    <property type="entry name" value="Sugar-bind"/>
    <property type="match status" value="1"/>
</dbReference>
<feature type="domain" description="Sugar-binding" evidence="5">
    <location>
        <begin position="86"/>
        <end position="324"/>
    </location>
</feature>
<dbReference type="InterPro" id="IPR051054">
    <property type="entry name" value="SorC_transcr_regulators"/>
</dbReference>
<dbReference type="GO" id="GO:0003677">
    <property type="term" value="F:DNA binding"/>
    <property type="evidence" value="ECO:0007669"/>
    <property type="project" value="UniProtKB-KW"/>
</dbReference>
<organism evidence="7">
    <name type="scientific">Candidatus Fermentithermobacillus carboniphilus</name>
    <dbReference type="NCBI Taxonomy" id="3085328"/>
    <lineage>
        <taxon>Bacteria</taxon>
        <taxon>Bacillati</taxon>
        <taxon>Bacillota</taxon>
        <taxon>Candidatus Fermentithermobacillia</taxon>
        <taxon>Candidatus Fermentithermobacillales</taxon>
        <taxon>Candidatus Fermentithermobacillaceae</taxon>
        <taxon>Candidatus Fermentithermobacillus</taxon>
    </lineage>
</organism>
<dbReference type="PANTHER" id="PTHR34294:SF1">
    <property type="entry name" value="TRANSCRIPTIONAL REGULATOR LSRR"/>
    <property type="match status" value="1"/>
</dbReference>
<evidence type="ECO:0000256" key="3">
    <source>
        <dbReference type="ARBA" id="ARBA00023125"/>
    </source>
</evidence>
<reference evidence="7" key="1">
    <citation type="submission" date="2020-10" db="EMBL/GenBank/DDBJ databases">
        <authorList>
            <person name="Kadnikov V."/>
            <person name="Beletsky A.V."/>
            <person name="Mardanov A.V."/>
            <person name="Karnachuk O.V."/>
            <person name="Ravin N.V."/>
        </authorList>
    </citation>
    <scope>NUCLEOTIDE SEQUENCE</scope>
    <source>
        <strain evidence="7">Bu02</strain>
    </source>
</reference>
<evidence type="ECO:0000259" key="6">
    <source>
        <dbReference type="Pfam" id="PF13545"/>
    </source>
</evidence>
<dbReference type="InterPro" id="IPR012318">
    <property type="entry name" value="HTH_CRP"/>
</dbReference>
<dbReference type="KEGG" id="fcz:IMF26_04815"/>
<evidence type="ECO:0000313" key="7">
    <source>
        <dbReference type="EMBL" id="QUL99376.1"/>
    </source>
</evidence>
<gene>
    <name evidence="7" type="ORF">IMF26_04815</name>
</gene>
<keyword evidence="2" id="KW-0805">Transcription regulation</keyword>
<dbReference type="Gene3D" id="3.40.50.1360">
    <property type="match status" value="1"/>
</dbReference>
<dbReference type="Gene3D" id="1.10.10.60">
    <property type="entry name" value="Homeodomain-like"/>
    <property type="match status" value="1"/>
</dbReference>
<comment type="similarity">
    <text evidence="1">Belongs to the SorC transcriptional regulatory family.</text>
</comment>
<dbReference type="Pfam" id="PF13545">
    <property type="entry name" value="HTH_Crp_2"/>
    <property type="match status" value="1"/>
</dbReference>
<dbReference type="AlphaFoldDB" id="A0AAT9LED1"/>
<protein>
    <submittedName>
        <fullName evidence="7">Sugar-binding transcriptional regulator</fullName>
    </submittedName>
</protein>
<proteinExistence type="inferred from homology"/>
<dbReference type="GO" id="GO:0030246">
    <property type="term" value="F:carbohydrate binding"/>
    <property type="evidence" value="ECO:0007669"/>
    <property type="project" value="InterPro"/>
</dbReference>
<dbReference type="SUPFAM" id="SSF46785">
    <property type="entry name" value="Winged helix' DNA-binding domain"/>
    <property type="match status" value="1"/>
</dbReference>
<dbReference type="SUPFAM" id="SSF100950">
    <property type="entry name" value="NagB/RpiA/CoA transferase-like"/>
    <property type="match status" value="1"/>
</dbReference>
<keyword evidence="3" id="KW-0238">DNA-binding</keyword>
<feature type="domain" description="HTH crp-type" evidence="6">
    <location>
        <begin position="29"/>
        <end position="62"/>
    </location>
</feature>
<evidence type="ECO:0000259" key="5">
    <source>
        <dbReference type="Pfam" id="PF04198"/>
    </source>
</evidence>
<dbReference type="GO" id="GO:0006355">
    <property type="term" value="P:regulation of DNA-templated transcription"/>
    <property type="evidence" value="ECO:0007669"/>
    <property type="project" value="InterPro"/>
</dbReference>
<dbReference type="PANTHER" id="PTHR34294">
    <property type="entry name" value="TRANSCRIPTIONAL REGULATOR-RELATED"/>
    <property type="match status" value="1"/>
</dbReference>
<dbReference type="InterPro" id="IPR007324">
    <property type="entry name" value="Sugar-bd_dom_put"/>
</dbReference>
<sequence>MGVKDITHGHHLDENDIRLIISVAERYYEFGQTQQEIADQLGISRPKVSRLLTRARQEGIVQISIVNPFSREKEVVRELVEKYHPYGLEDAVVVPTSLREDALIAQKLGQVAASYLCEHLSDGEVVGIGRGRTIYEMVKALPEREFPNVQIVPLSGGLGQADARFQVNEMAHRAAERLGGRCVYLYAPAIVESEQSKKALYSVPHIRKAVQLWDHLDWAIVGIGAIDSPHNAEYFQVMKYLIDVLDVRNAVGDICLWHFDFNGSFCKGKHDILISITPEQLKRSKKTLAVAGGAKKVGAIAAALKGGIVSVMVTDEYTARKVLETTQQE</sequence>
<evidence type="ECO:0000256" key="4">
    <source>
        <dbReference type="ARBA" id="ARBA00023163"/>
    </source>
</evidence>
<dbReference type="EMBL" id="CP062796">
    <property type="protein sequence ID" value="QUL99376.1"/>
    <property type="molecule type" value="Genomic_DNA"/>
</dbReference>
<name>A0AAT9LED1_9FIRM</name>
<reference evidence="7" key="2">
    <citation type="journal article" date="2023" name="Biology">
        <title>Prokaryotic Life Associated with Coal-Fire Gas Vents Revealed by Metagenomics.</title>
        <authorList>
            <person name="Kadnikov V.V."/>
            <person name="Mardanov A.V."/>
            <person name="Beletsky A.V."/>
            <person name="Karnachuk O.V."/>
            <person name="Ravin N.V."/>
        </authorList>
    </citation>
    <scope>NUCLEOTIDE SEQUENCE</scope>
    <source>
        <strain evidence="7">Bu02</strain>
    </source>
</reference>
<dbReference type="InterPro" id="IPR037171">
    <property type="entry name" value="NagB/RpiA_transferase-like"/>
</dbReference>
<accession>A0AAT9LED1</accession>
<keyword evidence="4" id="KW-0804">Transcription</keyword>
<evidence type="ECO:0000256" key="2">
    <source>
        <dbReference type="ARBA" id="ARBA00023015"/>
    </source>
</evidence>
<dbReference type="InterPro" id="IPR036390">
    <property type="entry name" value="WH_DNA-bd_sf"/>
</dbReference>
<evidence type="ECO:0000256" key="1">
    <source>
        <dbReference type="ARBA" id="ARBA00010466"/>
    </source>
</evidence>